<keyword evidence="6" id="KW-1185">Reference proteome</keyword>
<organism evidence="5 6">
    <name type="scientific">Zobellia galactanivorans (strain DSM 12802 / CCUG 47099 / CIP 106680 / NCIMB 13871 / Dsij)</name>
    <dbReference type="NCBI Taxonomy" id="63186"/>
    <lineage>
        <taxon>Bacteria</taxon>
        <taxon>Pseudomonadati</taxon>
        <taxon>Bacteroidota</taxon>
        <taxon>Flavobacteriia</taxon>
        <taxon>Flavobacteriales</taxon>
        <taxon>Flavobacteriaceae</taxon>
        <taxon>Zobellia</taxon>
    </lineage>
</organism>
<dbReference type="STRING" id="63186.ZOBELLIA_2413"/>
<evidence type="ECO:0000256" key="2">
    <source>
        <dbReference type="ARBA" id="ARBA00022737"/>
    </source>
</evidence>
<evidence type="ECO:0000259" key="4">
    <source>
        <dbReference type="Pfam" id="PF07593"/>
    </source>
</evidence>
<name>G0L5W4_ZOBGA</name>
<reference evidence="5 6" key="2">
    <citation type="journal article" date="2012" name="Environ. Microbiol.">
        <title>Characterization of the first alginolytic operons in a marine bacterium: from their emergence in marine Flavobacteriia to their independent transfers to marine Proteobacteria and human gut Bacteroides.</title>
        <authorList>
            <person name="Thomas F."/>
            <person name="Barbeyron T."/>
            <person name="Tonon T."/>
            <person name="Genicot S."/>
            <person name="Czjzek M."/>
            <person name="Michel G."/>
        </authorList>
    </citation>
    <scope>NUCLEOTIDE SEQUENCE [LARGE SCALE GENOMIC DNA]</scope>
    <source>
        <strain evidence="6">DSM 12802 / CCUG 47099 / CIP 106680 / NCIMB 13871 / Dsij</strain>
    </source>
</reference>
<gene>
    <name evidence="5" type="ordered locus">zobellia_2413</name>
</gene>
<dbReference type="Pfam" id="PF07593">
    <property type="entry name" value="UnbV_ASPIC"/>
    <property type="match status" value="1"/>
</dbReference>
<evidence type="ECO:0000313" key="5">
    <source>
        <dbReference type="EMBL" id="CAZ96566.1"/>
    </source>
</evidence>
<proteinExistence type="predicted"/>
<keyword evidence="1" id="KW-0732">Signal</keyword>
<dbReference type="InterPro" id="IPR013517">
    <property type="entry name" value="FG-GAP"/>
</dbReference>
<dbReference type="PANTHER" id="PTHR16026:SF0">
    <property type="entry name" value="CARTILAGE ACIDIC PROTEIN 1"/>
    <property type="match status" value="1"/>
</dbReference>
<dbReference type="PANTHER" id="PTHR16026">
    <property type="entry name" value="CARTILAGE ACIDIC PROTEIN 1"/>
    <property type="match status" value="1"/>
</dbReference>
<dbReference type="Proteomes" id="UP000008898">
    <property type="component" value="Chromosome"/>
</dbReference>
<dbReference type="OrthoDB" id="9816120at2"/>
<accession>G0L5W4</accession>
<keyword evidence="3" id="KW-0325">Glycoprotein</keyword>
<dbReference type="AlphaFoldDB" id="G0L5W4"/>
<dbReference type="PATRIC" id="fig|63186.3.peg.2375"/>
<evidence type="ECO:0000256" key="1">
    <source>
        <dbReference type="ARBA" id="ARBA00022729"/>
    </source>
</evidence>
<dbReference type="HOGENOM" id="CLU_281416_0_0_10"/>
<dbReference type="InterPro" id="IPR027039">
    <property type="entry name" value="Crtac1"/>
</dbReference>
<dbReference type="InterPro" id="IPR011519">
    <property type="entry name" value="UnbV_ASPIC"/>
</dbReference>
<feature type="domain" description="ASPIC/UnbV" evidence="4">
    <location>
        <begin position="556"/>
        <end position="622"/>
    </location>
</feature>
<dbReference type="KEGG" id="zga:ZOBELLIA_2413"/>
<dbReference type="InterPro" id="IPR028994">
    <property type="entry name" value="Integrin_alpha_N"/>
</dbReference>
<dbReference type="Gene3D" id="2.130.10.130">
    <property type="entry name" value="Integrin alpha, N-terminal"/>
    <property type="match status" value="3"/>
</dbReference>
<dbReference type="EMBL" id="FP476056">
    <property type="protein sequence ID" value="CAZ96566.1"/>
    <property type="molecule type" value="Genomic_DNA"/>
</dbReference>
<evidence type="ECO:0000313" key="6">
    <source>
        <dbReference type="Proteomes" id="UP000008898"/>
    </source>
</evidence>
<dbReference type="Pfam" id="PF13517">
    <property type="entry name" value="FG-GAP_3"/>
    <property type="match status" value="4"/>
</dbReference>
<sequence length="1143" mass="127575">MKSRRYYTIVVICMLFLQCAEKKESSLGKQGSKEVSQPLFTILSPSETQLNFVNIINESPTINGVLYEYLYNGGGVSVGDLNNDGLQDLYFISNLYSNKLFLNKGGLVFEEKTLEAGLKGKTGFPTGVTMVDINSDGLLDIYISKSGNYPNPEHRKNELYINQGVNDKGVPEFVEEASRYGLDLAHYSTQAAFFDYDKDGDLDMFLLNHGIDPAETESNIDKLLGQKSEYSSNRLFQNNEGKYVDVSEKVGIVDNGIGYGLGIAIGDLNNDQWPDMVIGMDYSEKDHLYINQKDGTFKEVVQQATNHISNFSMGNDIADINNDGYFDFISVDMVSNNNYDLKTNMSGMNPKRFHDLVGKGLHYQYMFNTLQLNNGNMLENSTVPAFSDVAQFAGLSKTNWSWAPLFFDMNNDGWQDVFVSNGVLRSFRNNDFVIYKRQRVAKLYDDIKKYGNKDSLIASYYRDLLAVMPEKKEVNLLYLNNRDFTFSEMNGSWKLNVPTATNGAVYADLDNDGDLDIVGNNINDPVTVYRNNSRELAPDNNYLSVKLRGEKGNINGIGARISLQYDDVVQSKELYVSRGFQSSVSNRLHYGTGQKNVIDKVSITWPDGKRQSLKDVPTNQELVLKYDDAQSGLSNDVSSDNAFLFKDVSHDLKNTFEHKENDFDDFQREILLPHKFSQNGPALAVGDVNNDGLDDFYIGGAKNESSELWLQQSNGDFEPSGHPWKEDKMHEDLAAEFFDADGDGDLDLYVVSGGNEAKENDDYYQDRFYENLGKGKFAKGAKAIPKIVTSGASVKAGDFDNDGDIDLFVGGKLVPGKYPFPAKSYLLRNESKAGKIEFVDVTQDVAPFMAEFGLVSEAQWVDVDSDNDLDLIVVGEWMPVKIIENDKGKFIDSTTKAGLDDQVGWWFSVATADFDQDGDMDFIVGNLGENYKYKASVEAPFEVFTSDFDGNGTLDIVLGYHEEGKVYPLRGRQCSSDQMPFIKKKFPSYDDFGAADLSTVYGKEELKNSLHYGATTFASSYIENLGNFKFKVHQLDALTQFSSVNSILIDDFNSDGHADALLSGNLYQSEVETPRNDGSYGNLLLGNGKGGFKSLFPYESGLFIKGDVKTAAFIKNNASGRKYMVFAKNDDALQMVEYVSGKN</sequence>
<dbReference type="RefSeq" id="WP_013993766.1">
    <property type="nucleotide sequence ID" value="NC_015844.1"/>
</dbReference>
<dbReference type="InterPro" id="IPR013519">
    <property type="entry name" value="Int_alpha_beta-p"/>
</dbReference>
<dbReference type="SMART" id="SM00191">
    <property type="entry name" value="Int_alpha"/>
    <property type="match status" value="4"/>
</dbReference>
<protein>
    <submittedName>
        <fullName evidence="5">ASPIC and UnbV like protein containing FG-GAP repeats</fullName>
    </submittedName>
</protein>
<keyword evidence="2" id="KW-0677">Repeat</keyword>
<evidence type="ECO:0000256" key="3">
    <source>
        <dbReference type="ARBA" id="ARBA00023180"/>
    </source>
</evidence>
<dbReference type="SUPFAM" id="SSF69318">
    <property type="entry name" value="Integrin alpha N-terminal domain"/>
    <property type="match status" value="3"/>
</dbReference>
<reference evidence="6" key="1">
    <citation type="submission" date="2009-07" db="EMBL/GenBank/DDBJ databases">
        <title>Complete genome sequence of Zobellia galactanivorans Dsij.</title>
        <authorList>
            <consortium name="Genoscope - CEA"/>
        </authorList>
    </citation>
    <scope>NUCLEOTIDE SEQUENCE [LARGE SCALE GENOMIC DNA]</scope>
    <source>
        <strain evidence="6">DSM 12802 / CCUG 47099 / CIP 106680 / NCIMB 13871 / Dsij</strain>
    </source>
</reference>